<feature type="chain" id="PRO_5041469211" evidence="2">
    <location>
        <begin position="19"/>
        <end position="279"/>
    </location>
</feature>
<accession>A0AA38UJM1</accession>
<feature type="region of interest" description="Disordered" evidence="1">
    <location>
        <begin position="25"/>
        <end position="171"/>
    </location>
</feature>
<feature type="compositionally biased region" description="Low complexity" evidence="1">
    <location>
        <begin position="66"/>
        <end position="83"/>
    </location>
</feature>
<protein>
    <submittedName>
        <fullName evidence="3">Uncharacterized protein</fullName>
    </submittedName>
</protein>
<evidence type="ECO:0000256" key="2">
    <source>
        <dbReference type="SAM" id="SignalP"/>
    </source>
</evidence>
<reference evidence="3" key="1">
    <citation type="submission" date="2022-08" db="EMBL/GenBank/DDBJ databases">
        <authorList>
            <consortium name="DOE Joint Genome Institute"/>
            <person name="Min B."/>
            <person name="Riley R."/>
            <person name="Sierra-Patev S."/>
            <person name="Naranjo-Ortiz M."/>
            <person name="Looney B."/>
            <person name="Konkel Z."/>
            <person name="Slot J.C."/>
            <person name="Sakamoto Y."/>
            <person name="Steenwyk J.L."/>
            <person name="Rokas A."/>
            <person name="Carro J."/>
            <person name="Camarero S."/>
            <person name="Ferreira P."/>
            <person name="Molpeceres G."/>
            <person name="Ruiz-Duenas F.J."/>
            <person name="Serrano A."/>
            <person name="Henrissat B."/>
            <person name="Drula E."/>
            <person name="Hughes K.W."/>
            <person name="Mata J.L."/>
            <person name="Ishikawa N.K."/>
            <person name="Vargas-Isla R."/>
            <person name="Ushijima S."/>
            <person name="Smith C.A."/>
            <person name="Ahrendt S."/>
            <person name="Andreopoulos W."/>
            <person name="He G."/>
            <person name="Labutti K."/>
            <person name="Lipzen A."/>
            <person name="Ng V."/>
            <person name="Sandor L."/>
            <person name="Barry K."/>
            <person name="Martinez A.T."/>
            <person name="Xiao Y."/>
            <person name="Gibbons J.G."/>
            <person name="Terashima K."/>
            <person name="Hibbett D.S."/>
            <person name="Grigoriev I.V."/>
        </authorList>
    </citation>
    <scope>NUCLEOTIDE SEQUENCE</scope>
    <source>
        <strain evidence="3">TFB9207</strain>
    </source>
</reference>
<sequence length="279" mass="29725">MRVVTFLPFVNLAVHVAGLYVGGHHKRSDNQEIPSPKLDPAPASTAHRVERSGSPHSPAHPESGSPRHSQSESSLSSLPSGNSVTTGPSPNDVRGPLENLSSPAASPDQVERFGSRPSHSISSGSSVSSGNSGLSGTTATGASLQHDHGVPLGPQPNPEAELVTQQPSPRNRVHRMEVQAEVSNDHDCQLEPWQECTLRAGFHILGAGCIAALAFGCAACCQAMHRRRALGSQEQTVNCENRQACPPHWNSAPQKGKRSFVKDVYRRRIDGWGDLDGLD</sequence>
<evidence type="ECO:0000313" key="3">
    <source>
        <dbReference type="EMBL" id="KAJ3840887.1"/>
    </source>
</evidence>
<keyword evidence="4" id="KW-1185">Reference proteome</keyword>
<keyword evidence="2" id="KW-0732">Signal</keyword>
<comment type="caution">
    <text evidence="3">The sequence shown here is derived from an EMBL/GenBank/DDBJ whole genome shotgun (WGS) entry which is preliminary data.</text>
</comment>
<evidence type="ECO:0000313" key="4">
    <source>
        <dbReference type="Proteomes" id="UP001163846"/>
    </source>
</evidence>
<feature type="signal peptide" evidence="2">
    <location>
        <begin position="1"/>
        <end position="18"/>
    </location>
</feature>
<feature type="compositionally biased region" description="Low complexity" evidence="1">
    <location>
        <begin position="115"/>
        <end position="136"/>
    </location>
</feature>
<dbReference type="EMBL" id="MU806060">
    <property type="protein sequence ID" value="KAJ3840887.1"/>
    <property type="molecule type" value="Genomic_DNA"/>
</dbReference>
<evidence type="ECO:0000256" key="1">
    <source>
        <dbReference type="SAM" id="MobiDB-lite"/>
    </source>
</evidence>
<dbReference type="AlphaFoldDB" id="A0AA38UJM1"/>
<gene>
    <name evidence="3" type="ORF">F5878DRAFT_640044</name>
</gene>
<organism evidence="3 4">
    <name type="scientific">Lentinula raphanica</name>
    <dbReference type="NCBI Taxonomy" id="153919"/>
    <lineage>
        <taxon>Eukaryota</taxon>
        <taxon>Fungi</taxon>
        <taxon>Dikarya</taxon>
        <taxon>Basidiomycota</taxon>
        <taxon>Agaricomycotina</taxon>
        <taxon>Agaricomycetes</taxon>
        <taxon>Agaricomycetidae</taxon>
        <taxon>Agaricales</taxon>
        <taxon>Marasmiineae</taxon>
        <taxon>Omphalotaceae</taxon>
        <taxon>Lentinula</taxon>
    </lineage>
</organism>
<name>A0AA38UJM1_9AGAR</name>
<dbReference type="Proteomes" id="UP001163846">
    <property type="component" value="Unassembled WGS sequence"/>
</dbReference>
<proteinExistence type="predicted"/>